<proteinExistence type="predicted"/>
<reference evidence="1" key="1">
    <citation type="submission" date="2021-03" db="EMBL/GenBank/DDBJ databases">
        <authorList>
            <consortium name="DOE Joint Genome Institute"/>
            <person name="Ahrendt S."/>
            <person name="Looney B.P."/>
            <person name="Miyauchi S."/>
            <person name="Morin E."/>
            <person name="Drula E."/>
            <person name="Courty P.E."/>
            <person name="Chicoki N."/>
            <person name="Fauchery L."/>
            <person name="Kohler A."/>
            <person name="Kuo A."/>
            <person name="Labutti K."/>
            <person name="Pangilinan J."/>
            <person name="Lipzen A."/>
            <person name="Riley R."/>
            <person name="Andreopoulos W."/>
            <person name="He G."/>
            <person name="Johnson J."/>
            <person name="Barry K.W."/>
            <person name="Grigoriev I.V."/>
            <person name="Nagy L."/>
            <person name="Hibbett D."/>
            <person name="Henrissat B."/>
            <person name="Matheny P.B."/>
            <person name="Labbe J."/>
            <person name="Martin F."/>
        </authorList>
    </citation>
    <scope>NUCLEOTIDE SEQUENCE</scope>
    <source>
        <strain evidence="1">HHB10654</strain>
    </source>
</reference>
<gene>
    <name evidence="1" type="ORF">BV25DRAFT_1364775</name>
</gene>
<dbReference type="EMBL" id="MU277245">
    <property type="protein sequence ID" value="KAI0057565.1"/>
    <property type="molecule type" value="Genomic_DNA"/>
</dbReference>
<reference evidence="1" key="2">
    <citation type="journal article" date="2022" name="New Phytol.">
        <title>Evolutionary transition to the ectomycorrhizal habit in the genomes of a hyperdiverse lineage of mushroom-forming fungi.</title>
        <authorList>
            <person name="Looney B."/>
            <person name="Miyauchi S."/>
            <person name="Morin E."/>
            <person name="Drula E."/>
            <person name="Courty P.E."/>
            <person name="Kohler A."/>
            <person name="Kuo A."/>
            <person name="LaButti K."/>
            <person name="Pangilinan J."/>
            <person name="Lipzen A."/>
            <person name="Riley R."/>
            <person name="Andreopoulos W."/>
            <person name="He G."/>
            <person name="Johnson J."/>
            <person name="Nolan M."/>
            <person name="Tritt A."/>
            <person name="Barry K.W."/>
            <person name="Grigoriev I.V."/>
            <person name="Nagy L.G."/>
            <person name="Hibbett D."/>
            <person name="Henrissat B."/>
            <person name="Matheny P.B."/>
            <person name="Labbe J."/>
            <person name="Martin F.M."/>
        </authorList>
    </citation>
    <scope>NUCLEOTIDE SEQUENCE</scope>
    <source>
        <strain evidence="1">HHB10654</strain>
    </source>
</reference>
<name>A0ACB8SN83_9AGAM</name>
<protein>
    <submittedName>
        <fullName evidence="1">Uncharacterized protein</fullName>
    </submittedName>
</protein>
<keyword evidence="2" id="KW-1185">Reference proteome</keyword>
<organism evidence="1 2">
    <name type="scientific">Artomyces pyxidatus</name>
    <dbReference type="NCBI Taxonomy" id="48021"/>
    <lineage>
        <taxon>Eukaryota</taxon>
        <taxon>Fungi</taxon>
        <taxon>Dikarya</taxon>
        <taxon>Basidiomycota</taxon>
        <taxon>Agaricomycotina</taxon>
        <taxon>Agaricomycetes</taxon>
        <taxon>Russulales</taxon>
        <taxon>Auriscalpiaceae</taxon>
        <taxon>Artomyces</taxon>
    </lineage>
</organism>
<evidence type="ECO:0000313" key="1">
    <source>
        <dbReference type="EMBL" id="KAI0057565.1"/>
    </source>
</evidence>
<accession>A0ACB8SN83</accession>
<sequence length="110" mass="12062">MSGAPDDAVQRIFGPNLLHNNNLLYNVKFISACFSGAVAGVLGLENTLGFALFALSTLFTTSILHFVNFRGRSKSYVQGGIVEVLNPGQENVFSFILVWTLFYGIVHVYD</sequence>
<comment type="caution">
    <text evidence="1">The sequence shown here is derived from an EMBL/GenBank/DDBJ whole genome shotgun (WGS) entry which is preliminary data.</text>
</comment>
<evidence type="ECO:0000313" key="2">
    <source>
        <dbReference type="Proteomes" id="UP000814140"/>
    </source>
</evidence>
<dbReference type="Proteomes" id="UP000814140">
    <property type="component" value="Unassembled WGS sequence"/>
</dbReference>